<feature type="domain" description="Acyl-CoA oxidase/dehydrogenase middle" evidence="8">
    <location>
        <begin position="125"/>
        <end position="218"/>
    </location>
</feature>
<evidence type="ECO:0000256" key="3">
    <source>
        <dbReference type="ARBA" id="ARBA00022630"/>
    </source>
</evidence>
<dbReference type="InterPro" id="IPR006091">
    <property type="entry name" value="Acyl-CoA_Oxase/DH_mid-dom"/>
</dbReference>
<dbReference type="Pfam" id="PF00441">
    <property type="entry name" value="Acyl-CoA_dh_1"/>
    <property type="match status" value="1"/>
</dbReference>
<dbReference type="InterPro" id="IPR009100">
    <property type="entry name" value="AcylCoA_DH/oxidase_NM_dom_sf"/>
</dbReference>
<dbReference type="InterPro" id="IPR013786">
    <property type="entry name" value="AcylCoA_DH/ox_N"/>
</dbReference>
<evidence type="ECO:0000313" key="10">
    <source>
        <dbReference type="EMBL" id="WUV47578.1"/>
    </source>
</evidence>
<evidence type="ECO:0000256" key="2">
    <source>
        <dbReference type="ARBA" id="ARBA00009347"/>
    </source>
</evidence>
<evidence type="ECO:0000256" key="6">
    <source>
        <dbReference type="RuleBase" id="RU362125"/>
    </source>
</evidence>
<dbReference type="Pfam" id="PF02771">
    <property type="entry name" value="Acyl-CoA_dh_N"/>
    <property type="match status" value="1"/>
</dbReference>
<gene>
    <name evidence="10" type="ORF">OG563_04885</name>
</gene>
<dbReference type="SUPFAM" id="SSF47203">
    <property type="entry name" value="Acyl-CoA dehydrogenase C-terminal domain-like"/>
    <property type="match status" value="1"/>
</dbReference>
<dbReference type="PANTHER" id="PTHR43292">
    <property type="entry name" value="ACYL-COA DEHYDROGENASE"/>
    <property type="match status" value="1"/>
</dbReference>
<proteinExistence type="inferred from homology"/>
<keyword evidence="3 6" id="KW-0285">Flavoprotein</keyword>
<name>A0ABZ1YWR0_9NOCA</name>
<organism evidence="10 11">
    <name type="scientific">Nocardia vinacea</name>
    <dbReference type="NCBI Taxonomy" id="96468"/>
    <lineage>
        <taxon>Bacteria</taxon>
        <taxon>Bacillati</taxon>
        <taxon>Actinomycetota</taxon>
        <taxon>Actinomycetes</taxon>
        <taxon>Mycobacteriales</taxon>
        <taxon>Nocardiaceae</taxon>
        <taxon>Nocardia</taxon>
    </lineage>
</organism>
<keyword evidence="4 6" id="KW-0274">FAD</keyword>
<dbReference type="InterPro" id="IPR046373">
    <property type="entry name" value="Acyl-CoA_Oxase/DH_mid-dom_sf"/>
</dbReference>
<evidence type="ECO:0000256" key="4">
    <source>
        <dbReference type="ARBA" id="ARBA00022827"/>
    </source>
</evidence>
<evidence type="ECO:0000313" key="11">
    <source>
        <dbReference type="Proteomes" id="UP001432062"/>
    </source>
</evidence>
<dbReference type="Gene3D" id="1.20.140.10">
    <property type="entry name" value="Butyryl-CoA Dehydrogenase, subunit A, domain 3"/>
    <property type="match status" value="1"/>
</dbReference>
<evidence type="ECO:0000259" key="7">
    <source>
        <dbReference type="Pfam" id="PF00441"/>
    </source>
</evidence>
<feature type="domain" description="Acyl-CoA dehydrogenase/oxidase N-terminal" evidence="9">
    <location>
        <begin position="9"/>
        <end position="121"/>
    </location>
</feature>
<protein>
    <submittedName>
        <fullName evidence="10">Acyl-CoA dehydrogenase family protein</fullName>
    </submittedName>
</protein>
<dbReference type="RefSeq" id="WP_329411657.1">
    <property type="nucleotide sequence ID" value="NZ_CP109441.1"/>
</dbReference>
<evidence type="ECO:0000256" key="1">
    <source>
        <dbReference type="ARBA" id="ARBA00001974"/>
    </source>
</evidence>
<evidence type="ECO:0000256" key="5">
    <source>
        <dbReference type="ARBA" id="ARBA00023002"/>
    </source>
</evidence>
<accession>A0ABZ1YWR0</accession>
<dbReference type="SUPFAM" id="SSF56645">
    <property type="entry name" value="Acyl-CoA dehydrogenase NM domain-like"/>
    <property type="match status" value="1"/>
</dbReference>
<dbReference type="InterPro" id="IPR009075">
    <property type="entry name" value="AcylCo_DH/oxidase_C"/>
</dbReference>
<dbReference type="InterPro" id="IPR037069">
    <property type="entry name" value="AcylCoA_DH/ox_N_sf"/>
</dbReference>
<feature type="domain" description="Acyl-CoA dehydrogenase/oxidase C-terminal" evidence="7">
    <location>
        <begin position="231"/>
        <end position="379"/>
    </location>
</feature>
<sequence length="389" mass="43089">MDFTMGEAAAELRSELRRLVAAEVSADFLGAFTDDPADLAVAQRFSRILADRGLLCLAWPEEFGGRGASVWEQTVVREEMWAHHEPRGAQYMGVNWVGPTIMRHGTPEQQRKHLPPIARGEVIWCQGFSEPDAGSDLASLRTAARRDGDGWRISGQKIWTSYATMAQWCFLLARTSKGERKQQGLTVFLLPMSDPGIEVRPIRSMLGPHHLNEVFFDGVRATEADVLGRVGDGWPVVQEVLAFERVGIARYARCERLLQAAPAVLGERWDELPRELRGSWARLLTHCRRARLLAYQVLSLQSAGQVAPGDAAAYRIAVTRLDQDSAAVLSEIAAFAAADDKAQHRFRRAVEDHWRYANAATVASGSIEMQRILLARSLLRAPGRAGEAA</sequence>
<evidence type="ECO:0000259" key="8">
    <source>
        <dbReference type="Pfam" id="PF02770"/>
    </source>
</evidence>
<keyword evidence="11" id="KW-1185">Reference proteome</keyword>
<keyword evidence="5 6" id="KW-0560">Oxidoreductase</keyword>
<dbReference type="PANTHER" id="PTHR43292:SF4">
    <property type="entry name" value="ACYL-COA DEHYDROGENASE FADE34"/>
    <property type="match status" value="1"/>
</dbReference>
<comment type="cofactor">
    <cofactor evidence="1 6">
        <name>FAD</name>
        <dbReference type="ChEBI" id="CHEBI:57692"/>
    </cofactor>
</comment>
<dbReference type="Proteomes" id="UP001432062">
    <property type="component" value="Chromosome"/>
</dbReference>
<dbReference type="InterPro" id="IPR052161">
    <property type="entry name" value="Mycobact_Acyl-CoA_DH"/>
</dbReference>
<evidence type="ECO:0000259" key="9">
    <source>
        <dbReference type="Pfam" id="PF02771"/>
    </source>
</evidence>
<dbReference type="EMBL" id="CP109441">
    <property type="protein sequence ID" value="WUV47578.1"/>
    <property type="molecule type" value="Genomic_DNA"/>
</dbReference>
<dbReference type="Pfam" id="PF02770">
    <property type="entry name" value="Acyl-CoA_dh_M"/>
    <property type="match status" value="1"/>
</dbReference>
<comment type="similarity">
    <text evidence="2 6">Belongs to the acyl-CoA dehydrogenase family.</text>
</comment>
<dbReference type="InterPro" id="IPR036250">
    <property type="entry name" value="AcylCo_DH-like_C"/>
</dbReference>
<reference evidence="10" key="1">
    <citation type="submission" date="2022-10" db="EMBL/GenBank/DDBJ databases">
        <title>The complete genomes of actinobacterial strains from the NBC collection.</title>
        <authorList>
            <person name="Joergensen T.S."/>
            <person name="Alvarez Arevalo M."/>
            <person name="Sterndorff E.B."/>
            <person name="Faurdal D."/>
            <person name="Vuksanovic O."/>
            <person name="Mourched A.-S."/>
            <person name="Charusanti P."/>
            <person name="Shaw S."/>
            <person name="Blin K."/>
            <person name="Weber T."/>
        </authorList>
    </citation>
    <scope>NUCLEOTIDE SEQUENCE</scope>
    <source>
        <strain evidence="10">NBC_01482</strain>
    </source>
</reference>
<dbReference type="Gene3D" id="2.40.110.10">
    <property type="entry name" value="Butyryl-CoA Dehydrogenase, subunit A, domain 2"/>
    <property type="match status" value="1"/>
</dbReference>
<dbReference type="Gene3D" id="1.10.540.10">
    <property type="entry name" value="Acyl-CoA dehydrogenase/oxidase, N-terminal domain"/>
    <property type="match status" value="1"/>
</dbReference>